<protein>
    <submittedName>
        <fullName evidence="1">Glutaredoxin</fullName>
    </submittedName>
</protein>
<gene>
    <name evidence="1" type="primary">GRX3_1</name>
    <name evidence="1" type="ORF">LTR37_000961</name>
</gene>
<comment type="caution">
    <text evidence="1">The sequence shown here is derived from an EMBL/GenBank/DDBJ whole genome shotgun (WGS) entry which is preliminary data.</text>
</comment>
<organism evidence="1 2">
    <name type="scientific">Vermiconidia calcicola</name>
    <dbReference type="NCBI Taxonomy" id="1690605"/>
    <lineage>
        <taxon>Eukaryota</taxon>
        <taxon>Fungi</taxon>
        <taxon>Dikarya</taxon>
        <taxon>Ascomycota</taxon>
        <taxon>Pezizomycotina</taxon>
        <taxon>Dothideomycetes</taxon>
        <taxon>Dothideomycetidae</taxon>
        <taxon>Mycosphaerellales</taxon>
        <taxon>Extremaceae</taxon>
        <taxon>Vermiconidia</taxon>
    </lineage>
</organism>
<evidence type="ECO:0000313" key="2">
    <source>
        <dbReference type="Proteomes" id="UP001281147"/>
    </source>
</evidence>
<dbReference type="EMBL" id="JAUTXU010000004">
    <property type="protein sequence ID" value="KAK3724913.1"/>
    <property type="molecule type" value="Genomic_DNA"/>
</dbReference>
<accession>A0ACC3NXP5</accession>
<sequence>MSSSAEGQPCAVQAIPSESAFNEHITALPSSCLAVIYFHAPWAEPCKQMSTILSTLASTFPSTSPPRISFLSLDAEEVSDVSENYDVTQVPLVVLQKDGQVVESITGTDAAKVRSTVEKHTSGSAAAGGGEGASRAGLPPAQTVTKPEPSQQIPQDAPASTTNGASAQQSEPEDLNTRLTTLVKAAPVMLFMKGTPSAPQCGFSRQTVSILRDKGVRYGFFNILADDEVRQGLKEYSDWPTFPQVYVGGELVGGLDILKEEFESDPEFLKEYSVHAPAQAA</sequence>
<evidence type="ECO:0000313" key="1">
    <source>
        <dbReference type="EMBL" id="KAK3724913.1"/>
    </source>
</evidence>
<proteinExistence type="predicted"/>
<name>A0ACC3NXP5_9PEZI</name>
<reference evidence="1" key="1">
    <citation type="submission" date="2023-07" db="EMBL/GenBank/DDBJ databases">
        <title>Black Yeasts Isolated from many extreme environments.</title>
        <authorList>
            <person name="Coleine C."/>
            <person name="Stajich J.E."/>
            <person name="Selbmann L."/>
        </authorList>
    </citation>
    <scope>NUCLEOTIDE SEQUENCE</scope>
    <source>
        <strain evidence="1">CCFEE 5714</strain>
    </source>
</reference>
<keyword evidence="2" id="KW-1185">Reference proteome</keyword>
<dbReference type="Proteomes" id="UP001281147">
    <property type="component" value="Unassembled WGS sequence"/>
</dbReference>